<organism evidence="1 2">
    <name type="scientific">Mytilus galloprovincialis</name>
    <name type="common">Mediterranean mussel</name>
    <dbReference type="NCBI Taxonomy" id="29158"/>
    <lineage>
        <taxon>Eukaryota</taxon>
        <taxon>Metazoa</taxon>
        <taxon>Spiralia</taxon>
        <taxon>Lophotrochozoa</taxon>
        <taxon>Mollusca</taxon>
        <taxon>Bivalvia</taxon>
        <taxon>Autobranchia</taxon>
        <taxon>Pteriomorphia</taxon>
        <taxon>Mytilida</taxon>
        <taxon>Mytiloidea</taxon>
        <taxon>Mytilidae</taxon>
        <taxon>Mytilinae</taxon>
        <taxon>Mytilus</taxon>
    </lineage>
</organism>
<reference evidence="1" key="1">
    <citation type="submission" date="2018-11" db="EMBL/GenBank/DDBJ databases">
        <authorList>
            <person name="Alioto T."/>
            <person name="Alioto T."/>
        </authorList>
    </citation>
    <scope>NUCLEOTIDE SEQUENCE</scope>
</reference>
<dbReference type="Proteomes" id="UP000596742">
    <property type="component" value="Unassembled WGS sequence"/>
</dbReference>
<evidence type="ECO:0000313" key="1">
    <source>
        <dbReference type="EMBL" id="VDI03734.1"/>
    </source>
</evidence>
<keyword evidence="2" id="KW-1185">Reference proteome</keyword>
<sequence>MQLKVDDVLQRMKVRCTNELTPIPTIYEEELVKLRTDDCNDDTQELVENIPTFPSCKNIMYNKRKKNLPVLPKTVDQINIDGIWTRTTKGDPFLLADDNTEGCMLIFSTQKNLTHLSAADIIYGDGTF</sequence>
<dbReference type="EMBL" id="UYJE01001619">
    <property type="protein sequence ID" value="VDI03734.1"/>
    <property type="molecule type" value="Genomic_DNA"/>
</dbReference>
<comment type="caution">
    <text evidence="1">The sequence shown here is derived from an EMBL/GenBank/DDBJ whole genome shotgun (WGS) entry which is preliminary data.</text>
</comment>
<evidence type="ECO:0000313" key="2">
    <source>
        <dbReference type="Proteomes" id="UP000596742"/>
    </source>
</evidence>
<name>A0A8B6CFE9_MYTGA</name>
<proteinExistence type="predicted"/>
<accession>A0A8B6CFE9</accession>
<protein>
    <submittedName>
        <fullName evidence="1">Uncharacterized protein</fullName>
    </submittedName>
</protein>
<dbReference type="AlphaFoldDB" id="A0A8B6CFE9"/>
<dbReference type="OrthoDB" id="6154864at2759"/>
<gene>
    <name evidence="1" type="ORF">MGAL_10B031879</name>
</gene>